<evidence type="ECO:0000313" key="1">
    <source>
        <dbReference type="EMBL" id="KKL08236.1"/>
    </source>
</evidence>
<name>A0A0F9CRH4_9ZZZZ</name>
<gene>
    <name evidence="1" type="ORF">LCGC14_2577900</name>
</gene>
<comment type="caution">
    <text evidence="1">The sequence shown here is derived from an EMBL/GenBank/DDBJ whole genome shotgun (WGS) entry which is preliminary data.</text>
</comment>
<accession>A0A0F9CRH4</accession>
<dbReference type="EMBL" id="LAZR01042962">
    <property type="protein sequence ID" value="KKL08236.1"/>
    <property type="molecule type" value="Genomic_DNA"/>
</dbReference>
<reference evidence="1" key="1">
    <citation type="journal article" date="2015" name="Nature">
        <title>Complex archaea that bridge the gap between prokaryotes and eukaryotes.</title>
        <authorList>
            <person name="Spang A."/>
            <person name="Saw J.H."/>
            <person name="Jorgensen S.L."/>
            <person name="Zaremba-Niedzwiedzka K."/>
            <person name="Martijn J."/>
            <person name="Lind A.E."/>
            <person name="van Eijk R."/>
            <person name="Schleper C."/>
            <person name="Guy L."/>
            <person name="Ettema T.J."/>
        </authorList>
    </citation>
    <scope>NUCLEOTIDE SEQUENCE</scope>
</reference>
<proteinExistence type="predicted"/>
<protein>
    <submittedName>
        <fullName evidence="1">Uncharacterized protein</fullName>
    </submittedName>
</protein>
<sequence length="73" mass="7988">GLTRLVRSDMPKFTEHYEELQGRPASNIATDMEKRQSIAVSTGGALTVVSLNAIILTYEGESLTQDGSILYRS</sequence>
<feature type="non-terminal residue" evidence="1">
    <location>
        <position position="1"/>
    </location>
</feature>
<dbReference type="AlphaFoldDB" id="A0A0F9CRH4"/>
<organism evidence="1">
    <name type="scientific">marine sediment metagenome</name>
    <dbReference type="NCBI Taxonomy" id="412755"/>
    <lineage>
        <taxon>unclassified sequences</taxon>
        <taxon>metagenomes</taxon>
        <taxon>ecological metagenomes</taxon>
    </lineage>
</organism>